<dbReference type="EMBL" id="NSGR01000008">
    <property type="protein sequence ID" value="PCH12390.1"/>
    <property type="molecule type" value="Genomic_DNA"/>
</dbReference>
<proteinExistence type="inferred from homology"/>
<evidence type="ECO:0000259" key="3">
    <source>
        <dbReference type="Pfam" id="PF18255"/>
    </source>
</evidence>
<gene>
    <name evidence="4" type="ORF">A9Y57_01105</name>
</gene>
<dbReference type="GO" id="GO:0009294">
    <property type="term" value="P:DNA-mediated transformation"/>
    <property type="evidence" value="ECO:0007669"/>
    <property type="project" value="InterPro"/>
</dbReference>
<feature type="domain" description="DNA processing protein A sterile alpha motif" evidence="3">
    <location>
        <begin position="1"/>
        <end position="59"/>
    </location>
</feature>
<dbReference type="NCBIfam" id="TIGR00732">
    <property type="entry name" value="dprA"/>
    <property type="match status" value="1"/>
</dbReference>
<dbReference type="PANTHER" id="PTHR43022">
    <property type="entry name" value="PROTEIN SMF"/>
    <property type="match status" value="1"/>
</dbReference>
<protein>
    <recommendedName>
        <fullName evidence="6">DNA-protecting protein DprA</fullName>
    </recommendedName>
</protein>
<evidence type="ECO:0000313" key="4">
    <source>
        <dbReference type="EMBL" id="PCH12390.1"/>
    </source>
</evidence>
<evidence type="ECO:0000256" key="1">
    <source>
        <dbReference type="ARBA" id="ARBA00006525"/>
    </source>
</evidence>
<dbReference type="Pfam" id="PF18255">
    <property type="entry name" value="SAM_DprA"/>
    <property type="match status" value="1"/>
</dbReference>
<reference evidence="4 5" key="1">
    <citation type="submission" date="2016-06" db="EMBL/GenBank/DDBJ databases">
        <authorList>
            <person name="Haines A.N."/>
            <person name="Council K.R."/>
        </authorList>
    </citation>
    <scope>NUCLEOTIDE SEQUENCE [LARGE SCALE GENOMIC DNA]</scope>
    <source>
        <strain evidence="4 5">SP158-29</strain>
    </source>
</reference>
<dbReference type="RefSeq" id="WP_096633557.1">
    <property type="nucleotide sequence ID" value="NZ_NSGR01000008.1"/>
</dbReference>
<evidence type="ECO:0008006" key="6">
    <source>
        <dbReference type="Google" id="ProtNLM"/>
    </source>
</evidence>
<dbReference type="PANTHER" id="PTHR43022:SF1">
    <property type="entry name" value="PROTEIN SMF"/>
    <property type="match status" value="1"/>
</dbReference>
<dbReference type="Pfam" id="PF02481">
    <property type="entry name" value="DNA_processg_A"/>
    <property type="match status" value="1"/>
</dbReference>
<evidence type="ECO:0000259" key="2">
    <source>
        <dbReference type="Pfam" id="PF02481"/>
    </source>
</evidence>
<comment type="caution">
    <text evidence="4">The sequence shown here is derived from an EMBL/GenBank/DDBJ whole genome shotgun (WGS) entry which is preliminary data.</text>
</comment>
<name>A0A854W7R5_9STRE</name>
<evidence type="ECO:0000313" key="5">
    <source>
        <dbReference type="Proteomes" id="UP000217465"/>
    </source>
</evidence>
<dbReference type="Proteomes" id="UP000217465">
    <property type="component" value="Unassembled WGS sequence"/>
</dbReference>
<dbReference type="AlphaFoldDB" id="A0A854W7R5"/>
<dbReference type="InterPro" id="IPR041104">
    <property type="entry name" value="SAM_DprA"/>
</dbReference>
<accession>A0A854W7R5</accession>
<sequence length="279" mass="31085">MNNFELYKLKKAGLENHHILKIIAYQEKYDKKLSLRNMALISECKQPIIFIENYKSLDIGAIKNEFNLFPSISIFDKNYPISLKSIYNPPVLLFYQGDISLLNQPILGVVGSRQATKKGIHAVDKIIEELNSKFVIVSGLARGIDTAAHFAAIKNGGKTIAVIGSGMTKFYPKENHRLQKYIANNHLLISEYGSAEEPLAYHFPQRNRIIAGLSLGIIVCEARVRSGSLITCKYALDEGRDIFAIPGTIVNNNSEGCHQLIKEGAKCVTNGLDILSEYQ</sequence>
<comment type="similarity">
    <text evidence="1">Belongs to the DprA/Smf family.</text>
</comment>
<dbReference type="SUPFAM" id="SSF102405">
    <property type="entry name" value="MCP/YpsA-like"/>
    <property type="match status" value="1"/>
</dbReference>
<dbReference type="Gene3D" id="3.40.50.450">
    <property type="match status" value="1"/>
</dbReference>
<dbReference type="InterPro" id="IPR003488">
    <property type="entry name" value="DprA"/>
</dbReference>
<dbReference type="InterPro" id="IPR057666">
    <property type="entry name" value="DrpA_SLOG"/>
</dbReference>
<feature type="domain" description="Smf/DprA SLOG" evidence="2">
    <location>
        <begin position="72"/>
        <end position="278"/>
    </location>
</feature>
<organism evidence="4 5">
    <name type="scientific">Streptococcus parauberis</name>
    <dbReference type="NCBI Taxonomy" id="1348"/>
    <lineage>
        <taxon>Bacteria</taxon>
        <taxon>Bacillati</taxon>
        <taxon>Bacillota</taxon>
        <taxon>Bacilli</taxon>
        <taxon>Lactobacillales</taxon>
        <taxon>Streptococcaceae</taxon>
        <taxon>Streptococcus</taxon>
    </lineage>
</organism>